<dbReference type="InterPro" id="IPR046347">
    <property type="entry name" value="bZIP_sf"/>
</dbReference>
<keyword evidence="11" id="KW-1185">Reference proteome</keyword>
<dbReference type="CDD" id="cd14706">
    <property type="entry name" value="bZIP_CREBZF"/>
    <property type="match status" value="1"/>
</dbReference>
<dbReference type="GO" id="GO:0005634">
    <property type="term" value="C:nucleus"/>
    <property type="evidence" value="ECO:0007669"/>
    <property type="project" value="TreeGrafter"/>
</dbReference>
<feature type="region of interest" description="Disordered" evidence="8">
    <location>
        <begin position="90"/>
        <end position="110"/>
    </location>
</feature>
<keyword evidence="3" id="KW-0238">DNA-binding</keyword>
<evidence type="ECO:0000313" key="10">
    <source>
        <dbReference type="EMBL" id="GFO20386.1"/>
    </source>
</evidence>
<keyword evidence="7" id="KW-0175">Coiled coil</keyword>
<dbReference type="InterPro" id="IPR052470">
    <property type="entry name" value="ER_Stress-Reg_TF"/>
</dbReference>
<dbReference type="GO" id="GO:0000981">
    <property type="term" value="F:DNA-binding transcription factor activity, RNA polymerase II-specific"/>
    <property type="evidence" value="ECO:0007669"/>
    <property type="project" value="TreeGrafter"/>
</dbReference>
<feature type="compositionally biased region" description="Polar residues" evidence="8">
    <location>
        <begin position="169"/>
        <end position="178"/>
    </location>
</feature>
<name>A0AAV4BMZ8_9GAST</name>
<evidence type="ECO:0000256" key="4">
    <source>
        <dbReference type="ARBA" id="ARBA00023163"/>
    </source>
</evidence>
<feature type="compositionally biased region" description="Pro residues" evidence="8">
    <location>
        <begin position="157"/>
        <end position="166"/>
    </location>
</feature>
<evidence type="ECO:0000259" key="9">
    <source>
        <dbReference type="PROSITE" id="PS50217"/>
    </source>
</evidence>
<dbReference type="Proteomes" id="UP000735302">
    <property type="component" value="Unassembled WGS sequence"/>
</dbReference>
<evidence type="ECO:0000256" key="8">
    <source>
        <dbReference type="SAM" id="MobiDB-lite"/>
    </source>
</evidence>
<proteinExistence type="predicted"/>
<dbReference type="AlphaFoldDB" id="A0AAV4BMZ8"/>
<dbReference type="SUPFAM" id="SSF57959">
    <property type="entry name" value="Leucine zipper domain"/>
    <property type="match status" value="1"/>
</dbReference>
<keyword evidence="5" id="KW-0539">Nucleus</keyword>
<keyword evidence="4" id="KW-0804">Transcription</keyword>
<organism evidence="10 11">
    <name type="scientific">Plakobranchus ocellatus</name>
    <dbReference type="NCBI Taxonomy" id="259542"/>
    <lineage>
        <taxon>Eukaryota</taxon>
        <taxon>Metazoa</taxon>
        <taxon>Spiralia</taxon>
        <taxon>Lophotrochozoa</taxon>
        <taxon>Mollusca</taxon>
        <taxon>Gastropoda</taxon>
        <taxon>Heterobranchia</taxon>
        <taxon>Euthyneura</taxon>
        <taxon>Panpulmonata</taxon>
        <taxon>Sacoglossa</taxon>
        <taxon>Placobranchoidea</taxon>
        <taxon>Plakobranchidae</taxon>
        <taxon>Plakobranchus</taxon>
    </lineage>
</organism>
<evidence type="ECO:0000256" key="2">
    <source>
        <dbReference type="ARBA" id="ARBA00023015"/>
    </source>
</evidence>
<dbReference type="Pfam" id="PF00170">
    <property type="entry name" value="bZIP_1"/>
    <property type="match status" value="1"/>
</dbReference>
<keyword evidence="1" id="KW-0832">Ubl conjugation</keyword>
<protein>
    <recommendedName>
        <fullName evidence="6">X-box-binding protein 1</fullName>
    </recommendedName>
</protein>
<gene>
    <name evidence="10" type="ORF">PoB_004689100</name>
</gene>
<evidence type="ECO:0000256" key="6">
    <source>
        <dbReference type="ARBA" id="ARBA00040165"/>
    </source>
</evidence>
<dbReference type="GO" id="GO:0000977">
    <property type="term" value="F:RNA polymerase II transcription regulatory region sequence-specific DNA binding"/>
    <property type="evidence" value="ECO:0007669"/>
    <property type="project" value="TreeGrafter"/>
</dbReference>
<feature type="compositionally biased region" description="Polar residues" evidence="8">
    <location>
        <begin position="100"/>
        <end position="110"/>
    </location>
</feature>
<keyword evidence="2" id="KW-0805">Transcription regulation</keyword>
<dbReference type="Gene3D" id="1.20.5.170">
    <property type="match status" value="1"/>
</dbReference>
<accession>A0AAV4BMZ8</accession>
<comment type="caution">
    <text evidence="10">The sequence shown here is derived from an EMBL/GenBank/DDBJ whole genome shotgun (WGS) entry which is preliminary data.</text>
</comment>
<evidence type="ECO:0000256" key="3">
    <source>
        <dbReference type="ARBA" id="ARBA00023125"/>
    </source>
</evidence>
<dbReference type="InterPro" id="IPR004827">
    <property type="entry name" value="bZIP"/>
</dbReference>
<dbReference type="EMBL" id="BLXT01005154">
    <property type="protein sequence ID" value="GFO20386.1"/>
    <property type="molecule type" value="Genomic_DNA"/>
</dbReference>
<dbReference type="PANTHER" id="PTHR46542:SF1">
    <property type="entry name" value="X-BOX BINDING PROTEIN 1"/>
    <property type="match status" value="1"/>
</dbReference>
<evidence type="ECO:0000256" key="1">
    <source>
        <dbReference type="ARBA" id="ARBA00022843"/>
    </source>
</evidence>
<evidence type="ECO:0000313" key="11">
    <source>
        <dbReference type="Proteomes" id="UP000735302"/>
    </source>
</evidence>
<feature type="region of interest" description="Disordered" evidence="8">
    <location>
        <begin position="151"/>
        <end position="178"/>
    </location>
</feature>
<feature type="coiled-coil region" evidence="7">
    <location>
        <begin position="280"/>
        <end position="328"/>
    </location>
</feature>
<sequence length="467" mass="51674">MALNVSQSVSLGDIWDNDDILLTPNPIPIKESYLFEDSGKDKDPFVTSQNMFYSAEEQSPTLMNQSFEESAMNFNISSEQWMTDFGLPSLDKSPSHESDSGMSTMSEVGSTHETNLPILQWPEGEDDLAAYLLGTDVSNLCDEFTVGDAQKESVLPKPRPTSPPKPVYNTRSKSTSTVSQKVLPVVQDDEDLNIEVECSDNESFKNGSASPDRLDAITSSSTYQALNYFEDVCNSNKKKPSVKIVKVLKTSADSECCDDDIVKALDERSRKNAIQAKMNREKKKKYVNNLEMDVERLGKENKELKEENAGLKENVTDLEEEVRYLKSVLVNASALSGMLKNINGVSDVKLSASIVSRKRSSSACNDHSYTATGSNVKRARMVQANLEKAGVCLHVNGGEASLEFCAKCSALAQRSAIFCLIITMFNLSMPEYNIYVLESHSLKFCFLSSLWRMMEDEAVENGVFGVG</sequence>
<feature type="domain" description="BZIP" evidence="9">
    <location>
        <begin position="267"/>
        <end position="325"/>
    </location>
</feature>
<dbReference type="PROSITE" id="PS50217">
    <property type="entry name" value="BZIP"/>
    <property type="match status" value="1"/>
</dbReference>
<evidence type="ECO:0000256" key="5">
    <source>
        <dbReference type="ARBA" id="ARBA00023242"/>
    </source>
</evidence>
<evidence type="ECO:0000256" key="7">
    <source>
        <dbReference type="SAM" id="Coils"/>
    </source>
</evidence>
<dbReference type="PANTHER" id="PTHR46542">
    <property type="entry name" value="X-BOX BINDING PROTEIN 1"/>
    <property type="match status" value="1"/>
</dbReference>
<reference evidence="10 11" key="1">
    <citation type="journal article" date="2021" name="Elife">
        <title>Chloroplast acquisition without the gene transfer in kleptoplastic sea slugs, Plakobranchus ocellatus.</title>
        <authorList>
            <person name="Maeda T."/>
            <person name="Takahashi S."/>
            <person name="Yoshida T."/>
            <person name="Shimamura S."/>
            <person name="Takaki Y."/>
            <person name="Nagai Y."/>
            <person name="Toyoda A."/>
            <person name="Suzuki Y."/>
            <person name="Arimoto A."/>
            <person name="Ishii H."/>
            <person name="Satoh N."/>
            <person name="Nishiyama T."/>
            <person name="Hasebe M."/>
            <person name="Maruyama T."/>
            <person name="Minagawa J."/>
            <person name="Obokata J."/>
            <person name="Shigenobu S."/>
        </authorList>
    </citation>
    <scope>NUCLEOTIDE SEQUENCE [LARGE SCALE GENOMIC DNA]</scope>
</reference>